<evidence type="ECO:0000256" key="1">
    <source>
        <dbReference type="ARBA" id="ARBA00007274"/>
    </source>
</evidence>
<reference evidence="3" key="1">
    <citation type="submission" date="2016-11" db="EMBL/GenBank/DDBJ databases">
        <authorList>
            <person name="Varghese N."/>
            <person name="Submissions S."/>
        </authorList>
    </citation>
    <scope>NUCLEOTIDE SEQUENCE [LARGE SCALE GENOMIC DNA]</scope>
    <source>
        <strain evidence="3">DSM 1811</strain>
    </source>
</reference>
<dbReference type="Proteomes" id="UP000184121">
    <property type="component" value="Unassembled WGS sequence"/>
</dbReference>
<dbReference type="InterPro" id="IPR050179">
    <property type="entry name" value="Trans_hexapeptide_repeat"/>
</dbReference>
<dbReference type="PANTHER" id="PTHR43300">
    <property type="entry name" value="ACETYLTRANSFERASE"/>
    <property type="match status" value="1"/>
</dbReference>
<dbReference type="SUPFAM" id="SSF51161">
    <property type="entry name" value="Trimeric LpxA-like enzymes"/>
    <property type="match status" value="1"/>
</dbReference>
<dbReference type="InterPro" id="IPR011004">
    <property type="entry name" value="Trimer_LpxA-like_sf"/>
</dbReference>
<dbReference type="Gene3D" id="2.160.10.10">
    <property type="entry name" value="Hexapeptide repeat proteins"/>
    <property type="match status" value="1"/>
</dbReference>
<protein>
    <submittedName>
        <fullName evidence="2">Sugar O-acyltransferase, sialic acid O-acetyltransferase NeuD family</fullName>
    </submittedName>
</protein>
<dbReference type="AlphaFoldDB" id="A0A1M7K8A8"/>
<dbReference type="RefSeq" id="WP_072974741.1">
    <property type="nucleotide sequence ID" value="NZ_FRBY01000005.1"/>
</dbReference>
<keyword evidence="2" id="KW-0808">Transferase</keyword>
<dbReference type="GO" id="GO:0016746">
    <property type="term" value="F:acyltransferase activity"/>
    <property type="evidence" value="ECO:0007669"/>
    <property type="project" value="UniProtKB-KW"/>
</dbReference>
<dbReference type="STRING" id="29534.SAMN05444366_3689"/>
<dbReference type="PANTHER" id="PTHR43300:SF4">
    <property type="entry name" value="ACYL-[ACYL-CARRIER-PROTEIN]--UDP-N-ACETYLGLUCOSAMINE O-ACYLTRANSFERASE"/>
    <property type="match status" value="1"/>
</dbReference>
<keyword evidence="2" id="KW-0012">Acyltransferase</keyword>
<keyword evidence="3" id="KW-1185">Reference proteome</keyword>
<evidence type="ECO:0000313" key="2">
    <source>
        <dbReference type="EMBL" id="SHM61454.1"/>
    </source>
</evidence>
<sequence>MKTKKVVIFGTGDIAQLAKYYFDIDSSYEVVGFTVDRDYCLNSSFEDLPLVPFEEIEKHFSANEFEIFIALSYAKMNKLRETKYLKAKEMNYKIASYISSHCTYLSQFSPGENAFILENNTIQPYVKIGDNVTLWSGNHIGHHSVIESHNFISSHVVISGHCVVESNCFIGVNATVGHQVIVAKETLVGAGAIITKNTEEASVYVPARSTKLDKKSNLIKF</sequence>
<gene>
    <name evidence="2" type="ORF">SAMN05444366_3689</name>
</gene>
<proteinExistence type="inferred from homology"/>
<organism evidence="2 3">
    <name type="scientific">Flavobacterium saccharophilum</name>
    <dbReference type="NCBI Taxonomy" id="29534"/>
    <lineage>
        <taxon>Bacteria</taxon>
        <taxon>Pseudomonadati</taxon>
        <taxon>Bacteroidota</taxon>
        <taxon>Flavobacteriia</taxon>
        <taxon>Flavobacteriales</taxon>
        <taxon>Flavobacteriaceae</taxon>
        <taxon>Flavobacterium</taxon>
    </lineage>
</organism>
<dbReference type="Pfam" id="PF00132">
    <property type="entry name" value="Hexapep"/>
    <property type="match status" value="1"/>
</dbReference>
<accession>A0A1M7K8A8</accession>
<dbReference type="CDD" id="cd03360">
    <property type="entry name" value="LbH_AT_putative"/>
    <property type="match status" value="1"/>
</dbReference>
<comment type="similarity">
    <text evidence="1">Belongs to the transferase hexapeptide repeat family.</text>
</comment>
<dbReference type="InterPro" id="IPR001451">
    <property type="entry name" value="Hexapep"/>
</dbReference>
<evidence type="ECO:0000313" key="3">
    <source>
        <dbReference type="Proteomes" id="UP000184121"/>
    </source>
</evidence>
<dbReference type="OrthoDB" id="1115300at2"/>
<dbReference type="EMBL" id="FRBY01000005">
    <property type="protein sequence ID" value="SHM61454.1"/>
    <property type="molecule type" value="Genomic_DNA"/>
</dbReference>
<dbReference type="InterPro" id="IPR020019">
    <property type="entry name" value="AcTrfase_PglD-like"/>
</dbReference>
<name>A0A1M7K8A8_9FLAO</name>